<proteinExistence type="predicted"/>
<dbReference type="EMBL" id="JAPESX010000148">
    <property type="protein sequence ID" value="KAJ8122941.1"/>
    <property type="molecule type" value="Genomic_DNA"/>
</dbReference>
<gene>
    <name evidence="1" type="ORF">ONZ43_g989</name>
</gene>
<dbReference type="Proteomes" id="UP001153334">
    <property type="component" value="Unassembled WGS sequence"/>
</dbReference>
<evidence type="ECO:0000313" key="1">
    <source>
        <dbReference type="EMBL" id="KAJ8122941.1"/>
    </source>
</evidence>
<organism evidence="1 2">
    <name type="scientific">Nemania bipapillata</name>
    <dbReference type="NCBI Taxonomy" id="110536"/>
    <lineage>
        <taxon>Eukaryota</taxon>
        <taxon>Fungi</taxon>
        <taxon>Dikarya</taxon>
        <taxon>Ascomycota</taxon>
        <taxon>Pezizomycotina</taxon>
        <taxon>Sordariomycetes</taxon>
        <taxon>Xylariomycetidae</taxon>
        <taxon>Xylariales</taxon>
        <taxon>Xylariaceae</taxon>
        <taxon>Nemania</taxon>
    </lineage>
</organism>
<comment type="caution">
    <text evidence="1">The sequence shown here is derived from an EMBL/GenBank/DDBJ whole genome shotgun (WGS) entry which is preliminary data.</text>
</comment>
<keyword evidence="2" id="KW-1185">Reference proteome</keyword>
<evidence type="ECO:0000313" key="2">
    <source>
        <dbReference type="Proteomes" id="UP001153334"/>
    </source>
</evidence>
<protein>
    <submittedName>
        <fullName evidence="1">Uncharacterized protein</fullName>
    </submittedName>
</protein>
<accession>A0ACC2J6D1</accession>
<sequence>MSLANQDFDFSAPLFTEDIIQDMIPYQEAVPAFRAAGCELQHTDNNNSDLYGSPSGAPSQTTERCNSAALHDGSEECSGARRSSAGLTRVSLHNRPDDRLEFSHMPALREVRARNNIASSPSTTKQPPPANCAHDWEKLDEFFEAVARFVVAISRAQMEIGGISSVVAEYLSWMREEPITEPSGTLKSTCKMMLQTLETRVKEVNHMAENSHVDAWEQLVRCMSQCEGLADKMNRIVEEIRKHSEETSSLFKEDYNICVSLSEQSHRQ</sequence>
<name>A0ACC2J6D1_9PEZI</name>
<reference evidence="1" key="1">
    <citation type="submission" date="2022-11" db="EMBL/GenBank/DDBJ databases">
        <title>Genome Sequence of Nemania bipapillata.</title>
        <authorList>
            <person name="Buettner E."/>
        </authorList>
    </citation>
    <scope>NUCLEOTIDE SEQUENCE</scope>
    <source>
        <strain evidence="1">CP14</strain>
    </source>
</reference>